<keyword evidence="1" id="KW-0812">Transmembrane</keyword>
<evidence type="ECO:0000313" key="3">
    <source>
        <dbReference type="Proteomes" id="UP001056855"/>
    </source>
</evidence>
<keyword evidence="1" id="KW-0472">Membrane</keyword>
<dbReference type="AlphaFoldDB" id="A0A9E7NC03"/>
<organism evidence="2 3">
    <name type="scientific">Natronosalvus rutilus</name>
    <dbReference type="NCBI Taxonomy" id="2953753"/>
    <lineage>
        <taxon>Archaea</taxon>
        <taxon>Methanobacteriati</taxon>
        <taxon>Methanobacteriota</taxon>
        <taxon>Stenosarchaea group</taxon>
        <taxon>Halobacteria</taxon>
        <taxon>Halobacteriales</taxon>
        <taxon>Natrialbaceae</taxon>
        <taxon>Natronosalvus</taxon>
    </lineage>
</organism>
<keyword evidence="3" id="KW-1185">Reference proteome</keyword>
<dbReference type="KEGG" id="sawl:NGM29_01050"/>
<sequence length="75" mass="7813">MLERERLIEIGIAIPMVAIMIGAMMVVGENHKTNGTLTPEGGQLLVGTIIGFVVLMLAVGIALAYVTNDSTDASA</sequence>
<evidence type="ECO:0000256" key="1">
    <source>
        <dbReference type="SAM" id="Phobius"/>
    </source>
</evidence>
<dbReference type="InterPro" id="IPR055895">
    <property type="entry name" value="DUF7472"/>
</dbReference>
<accession>A0A9E7NC03</accession>
<dbReference type="Proteomes" id="UP001056855">
    <property type="component" value="Chromosome"/>
</dbReference>
<name>A0A9E7NC03_9EURY</name>
<feature type="transmembrane region" description="Helical" evidence="1">
    <location>
        <begin position="44"/>
        <end position="66"/>
    </location>
</feature>
<evidence type="ECO:0000313" key="2">
    <source>
        <dbReference type="EMBL" id="UTF53902.1"/>
    </source>
</evidence>
<gene>
    <name evidence="2" type="ORF">NGM29_01050</name>
</gene>
<dbReference type="RefSeq" id="WP_254158419.1">
    <property type="nucleotide sequence ID" value="NZ_CP100355.1"/>
</dbReference>
<proteinExistence type="predicted"/>
<dbReference type="EMBL" id="CP100355">
    <property type="protein sequence ID" value="UTF53902.1"/>
    <property type="molecule type" value="Genomic_DNA"/>
</dbReference>
<keyword evidence="1" id="KW-1133">Transmembrane helix</keyword>
<dbReference type="GeneID" id="73288590"/>
<dbReference type="Pfam" id="PF24284">
    <property type="entry name" value="DUF7472"/>
    <property type="match status" value="1"/>
</dbReference>
<protein>
    <submittedName>
        <fullName evidence="2">Uncharacterized protein</fullName>
    </submittedName>
</protein>
<feature type="transmembrane region" description="Helical" evidence="1">
    <location>
        <begin position="7"/>
        <end position="28"/>
    </location>
</feature>
<reference evidence="2" key="1">
    <citation type="submission" date="2022-06" db="EMBL/GenBank/DDBJ databases">
        <title>Diverse halophilic archaea isolated from saline environments.</title>
        <authorList>
            <person name="Cui H.-L."/>
        </authorList>
    </citation>
    <scope>NUCLEOTIDE SEQUENCE</scope>
    <source>
        <strain evidence="2">WLHS1</strain>
    </source>
</reference>